<name>A0A7E4UPF3_PANRE</name>
<sequence length="267" mass="30876">MPYPFEKLPYGLRRRLRELTSPVETYTLQVAAPDYHGLQPLQMFQPLPDALFHMFIDGRIMLNYKFFEPSDYQLPFVVTNSLFISGSTRLPLLRLILDNFRLAPTEVELYDANDATGNQQLVAQLEVPVLKLSLIRCNFDAQNKAKIICNARAFKTLEVFSSSANSCNWYEVFLEAQSTTLKEFKLYNVPDSAFMVDTDVFVKFYKAQPDDFQMLITLNKGEKTTVHLLKALLSKHFKLFNHKAGNQRKMVAVSYNQTRQFYILRGD</sequence>
<dbReference type="Proteomes" id="UP000492821">
    <property type="component" value="Unassembled WGS sequence"/>
</dbReference>
<organism evidence="1 2">
    <name type="scientific">Panagrellus redivivus</name>
    <name type="common">Microworm</name>
    <dbReference type="NCBI Taxonomy" id="6233"/>
    <lineage>
        <taxon>Eukaryota</taxon>
        <taxon>Metazoa</taxon>
        <taxon>Ecdysozoa</taxon>
        <taxon>Nematoda</taxon>
        <taxon>Chromadorea</taxon>
        <taxon>Rhabditida</taxon>
        <taxon>Tylenchina</taxon>
        <taxon>Panagrolaimomorpha</taxon>
        <taxon>Panagrolaimoidea</taxon>
        <taxon>Panagrolaimidae</taxon>
        <taxon>Panagrellus</taxon>
    </lineage>
</organism>
<evidence type="ECO:0000313" key="1">
    <source>
        <dbReference type="Proteomes" id="UP000492821"/>
    </source>
</evidence>
<evidence type="ECO:0000313" key="2">
    <source>
        <dbReference type="WBParaSite" id="Pan_g11199.t1"/>
    </source>
</evidence>
<reference evidence="2" key="2">
    <citation type="submission" date="2020-10" db="UniProtKB">
        <authorList>
            <consortium name="WormBaseParasite"/>
        </authorList>
    </citation>
    <scope>IDENTIFICATION</scope>
</reference>
<protein>
    <submittedName>
        <fullName evidence="2">F-box C protein</fullName>
    </submittedName>
</protein>
<keyword evidence="1" id="KW-1185">Reference proteome</keyword>
<dbReference type="WBParaSite" id="Pan_g11199.t1">
    <property type="protein sequence ID" value="Pan_g11199.t1"/>
    <property type="gene ID" value="Pan_g11199"/>
</dbReference>
<proteinExistence type="predicted"/>
<dbReference type="AlphaFoldDB" id="A0A7E4UPF3"/>
<accession>A0A7E4UPF3</accession>
<reference evidence="1" key="1">
    <citation type="journal article" date="2013" name="Genetics">
        <title>The draft genome and transcriptome of Panagrellus redivivus are shaped by the harsh demands of a free-living lifestyle.</title>
        <authorList>
            <person name="Srinivasan J."/>
            <person name="Dillman A.R."/>
            <person name="Macchietto M.G."/>
            <person name="Heikkinen L."/>
            <person name="Lakso M."/>
            <person name="Fracchia K.M."/>
            <person name="Antoshechkin I."/>
            <person name="Mortazavi A."/>
            <person name="Wong G."/>
            <person name="Sternberg P.W."/>
        </authorList>
    </citation>
    <scope>NUCLEOTIDE SEQUENCE [LARGE SCALE GENOMIC DNA]</scope>
    <source>
        <strain evidence="1">MT8872</strain>
    </source>
</reference>